<accession>A0A6N2Y7K6</accession>
<protein>
    <submittedName>
        <fullName evidence="1">Uncharacterized protein</fullName>
    </submittedName>
</protein>
<dbReference type="RefSeq" id="WP_243096136.1">
    <property type="nucleotide sequence ID" value="NZ_QRID01000010.1"/>
</dbReference>
<organism evidence="1">
    <name type="scientific">Roseburia intestinalis</name>
    <dbReference type="NCBI Taxonomy" id="166486"/>
    <lineage>
        <taxon>Bacteria</taxon>
        <taxon>Bacillati</taxon>
        <taxon>Bacillota</taxon>
        <taxon>Clostridia</taxon>
        <taxon>Lachnospirales</taxon>
        <taxon>Lachnospiraceae</taxon>
        <taxon>Roseburia</taxon>
    </lineage>
</organism>
<dbReference type="EMBL" id="CACRUM010000001">
    <property type="protein sequence ID" value="VYT61906.1"/>
    <property type="molecule type" value="Genomic_DNA"/>
</dbReference>
<name>A0A6N2Y7K6_9FIRM</name>
<reference evidence="1" key="1">
    <citation type="submission" date="2019-11" db="EMBL/GenBank/DDBJ databases">
        <authorList>
            <person name="Feng L."/>
        </authorList>
    </citation>
    <scope>NUCLEOTIDE SEQUENCE</scope>
    <source>
        <strain evidence="1">RintestinalisLFYP67</strain>
    </source>
</reference>
<sequence length="62" mass="7197">MGTLEDFWELGDKAYESIDVKGYLKVPFSKNSKIYNDLTPQEALRKIRELQEAQKASVKVNY</sequence>
<dbReference type="AlphaFoldDB" id="A0A6N2Y7K6"/>
<proteinExistence type="predicted"/>
<evidence type="ECO:0000313" key="1">
    <source>
        <dbReference type="EMBL" id="VYT61906.1"/>
    </source>
</evidence>
<gene>
    <name evidence="1" type="ORF">RILFYP67_00001</name>
</gene>